<feature type="region of interest" description="Disordered" evidence="1">
    <location>
        <begin position="90"/>
        <end position="109"/>
    </location>
</feature>
<comment type="caution">
    <text evidence="2">The sequence shown here is derived from an EMBL/GenBank/DDBJ whole genome shotgun (WGS) entry which is preliminary data.</text>
</comment>
<evidence type="ECO:0000313" key="2">
    <source>
        <dbReference type="EMBL" id="KKL66218.1"/>
    </source>
</evidence>
<gene>
    <name evidence="2" type="ORF">LCGC14_2147140</name>
</gene>
<evidence type="ECO:0000256" key="1">
    <source>
        <dbReference type="SAM" id="MobiDB-lite"/>
    </source>
</evidence>
<reference evidence="2" key="1">
    <citation type="journal article" date="2015" name="Nature">
        <title>Complex archaea that bridge the gap between prokaryotes and eukaryotes.</title>
        <authorList>
            <person name="Spang A."/>
            <person name="Saw J.H."/>
            <person name="Jorgensen S.L."/>
            <person name="Zaremba-Niedzwiedzka K."/>
            <person name="Martijn J."/>
            <person name="Lind A.E."/>
            <person name="van Eijk R."/>
            <person name="Schleper C."/>
            <person name="Guy L."/>
            <person name="Ettema T.J."/>
        </authorList>
    </citation>
    <scope>NUCLEOTIDE SEQUENCE</scope>
</reference>
<sequence>MSSPSQLSDIEVSSKARKVLQKRTWASIRGKASRAYVRAHPDLEGLFLETGDVGELSDLPQDVTKASVVYVIADKLRRREITKTLRRWREDNPERAEAIRKQIRGDSSG</sequence>
<dbReference type="AlphaFoldDB" id="A0A0F9DWJ2"/>
<accession>A0A0F9DWJ2</accession>
<name>A0A0F9DWJ2_9ZZZZ</name>
<protein>
    <submittedName>
        <fullName evidence="2">Uncharacterized protein</fullName>
    </submittedName>
</protein>
<organism evidence="2">
    <name type="scientific">marine sediment metagenome</name>
    <dbReference type="NCBI Taxonomy" id="412755"/>
    <lineage>
        <taxon>unclassified sequences</taxon>
        <taxon>metagenomes</taxon>
        <taxon>ecological metagenomes</taxon>
    </lineage>
</organism>
<proteinExistence type="predicted"/>
<dbReference type="EMBL" id="LAZR01027278">
    <property type="protein sequence ID" value="KKL66218.1"/>
    <property type="molecule type" value="Genomic_DNA"/>
</dbReference>